<reference evidence="8" key="1">
    <citation type="submission" date="2023-12" db="EMBL/GenBank/DDBJ databases">
        <authorList>
            <person name="Brown T."/>
        </authorList>
    </citation>
    <scope>NUCLEOTIDE SEQUENCE</scope>
</reference>
<evidence type="ECO:0000259" key="7">
    <source>
        <dbReference type="Pfam" id="PF25320"/>
    </source>
</evidence>
<dbReference type="Pfam" id="PF10193">
    <property type="entry name" value="Telomere_reg-2"/>
    <property type="match status" value="1"/>
</dbReference>
<dbReference type="Pfam" id="PF25320">
    <property type="entry name" value="TELO2_ARM"/>
    <property type="match status" value="1"/>
</dbReference>
<keyword evidence="4" id="KW-0963">Cytoplasm</keyword>
<evidence type="ECO:0000256" key="5">
    <source>
        <dbReference type="SAM" id="MobiDB-lite"/>
    </source>
</evidence>
<feature type="compositionally biased region" description="Low complexity" evidence="5">
    <location>
        <begin position="442"/>
        <end position="453"/>
    </location>
</feature>
<evidence type="ECO:0000256" key="2">
    <source>
        <dbReference type="ARBA" id="ARBA00006133"/>
    </source>
</evidence>
<dbReference type="SUPFAM" id="SSF48371">
    <property type="entry name" value="ARM repeat"/>
    <property type="match status" value="1"/>
</dbReference>
<dbReference type="InterPro" id="IPR038528">
    <property type="entry name" value="TEL2_C_sf"/>
</dbReference>
<proteinExistence type="inferred from homology"/>
<dbReference type="InterPro" id="IPR057348">
    <property type="entry name" value="TELO2_ARM"/>
</dbReference>
<dbReference type="InterPro" id="IPR019337">
    <property type="entry name" value="Telomere_length_regulation_dom"/>
</dbReference>
<evidence type="ECO:0000256" key="4">
    <source>
        <dbReference type="ARBA" id="ARBA00022490"/>
    </source>
</evidence>
<comment type="subcellular location">
    <subcellularLocation>
        <location evidence="1">Cytoplasm</location>
    </subcellularLocation>
</comment>
<dbReference type="PANTHER" id="PTHR15830">
    <property type="entry name" value="TELOMERE LENGTH REGULATION PROTEIN TEL2 FAMILY MEMBER"/>
    <property type="match status" value="1"/>
</dbReference>
<dbReference type="Proteomes" id="UP001314169">
    <property type="component" value="Chromosome 4"/>
</dbReference>
<evidence type="ECO:0000313" key="8">
    <source>
        <dbReference type="EMBL" id="CAK6444844.1"/>
    </source>
</evidence>
<dbReference type="EMBL" id="OY882861">
    <property type="protein sequence ID" value="CAK6444844.1"/>
    <property type="molecule type" value="Genomic_DNA"/>
</dbReference>
<comment type="similarity">
    <text evidence="2">Belongs to the TEL2 family.</text>
</comment>
<accession>A0ABP0A2W8</accession>
<protein>
    <recommendedName>
        <fullName evidence="3">Telomere length regulation protein TEL2 homolog</fullName>
    </recommendedName>
</protein>
<evidence type="ECO:0000256" key="3">
    <source>
        <dbReference type="ARBA" id="ARBA00018231"/>
    </source>
</evidence>
<organism evidence="8 9">
    <name type="scientific">Pipistrellus nathusii</name>
    <name type="common">Nathusius' pipistrelle</name>
    <dbReference type="NCBI Taxonomy" id="59473"/>
    <lineage>
        <taxon>Eukaryota</taxon>
        <taxon>Metazoa</taxon>
        <taxon>Chordata</taxon>
        <taxon>Craniata</taxon>
        <taxon>Vertebrata</taxon>
        <taxon>Euteleostomi</taxon>
        <taxon>Mammalia</taxon>
        <taxon>Eutheria</taxon>
        <taxon>Laurasiatheria</taxon>
        <taxon>Chiroptera</taxon>
        <taxon>Yangochiroptera</taxon>
        <taxon>Vespertilionidae</taxon>
        <taxon>Pipistrellus</taxon>
    </lineage>
</organism>
<feature type="domain" description="Telomere length regulation protein conserved" evidence="6">
    <location>
        <begin position="509"/>
        <end position="617"/>
    </location>
</feature>
<dbReference type="PANTHER" id="PTHR15830:SF10">
    <property type="entry name" value="TELOMERE LENGTH REGULATION PROTEIN TEL2 HOMOLOG"/>
    <property type="match status" value="1"/>
</dbReference>
<sequence length="825" mass="90796">MDPVLSSVRLTVREAVHTLSSSEDGGCIVSTLESLKRYLGETENPALPAEQEEFARVHFSALLRCLVSKLSPDWLGLLPDGQLEELWASFFLEGPADQAFLVLMEALEDTPGPSFRLMKMARLLARFLKAGRMAAVMEGQCRQQAELAFPLLQEALLVRVVGLPDRLGNRLQHENLAEFFPQRYFPLLGEEAVRVLQAVVDSLRGGSDCSVSFVSQVVGKACVYGRQKEILGVLVPRLTALTQGSCLWQRVCWRLVECVPDRAMEAVLTGLVETAPGPHALSRLLGNLVLKSKKARFVMTQKLLFLQYRHTTPALQSLLGYLAMDSQRRPLLLQALKELMETWGSSSAIRHAPLDQQRYVSKAVLICLAHLGDAELQDSRDELLASLMAGVKCRLDSSLPAVRRLGMIVTEVASSRIHPEGPPLKFQYEEDELSCELLALAAPQPAADSPSEAGSPVTPVAAETPDKQTEEGGVPQVRPQGSDSELDSDDEFVPYDMSGDRELKSGKAPMYVRDCVEALTTSEDWERWEAALRALEGLVFRNPAATREVSVELAQVLLHLEEKTSVVGFEGLRQRALVAVTTTDPARVAEYLTSQFYAVNYSLRQRMDILDVLALAAQELSRPGRLGRTSQCGSPGPTCPPSCAGAPTWRAVVDERIRRKTRRFSKGSPRKGLAGSPNEFNAVAGYFFFPLIQGFDRPLVTFDLLGDDQLVLGRLAHTLGALMYLAVNTTVAVSMGKALLEFVWALRFHGDAYVRRGLLSAVSSVLLSVPAERLLEDLPDELLEARAWLADVAEKDPDDDCRMLAVKALLLLEKLRDKLLPLAPP</sequence>
<evidence type="ECO:0000259" key="6">
    <source>
        <dbReference type="Pfam" id="PF10193"/>
    </source>
</evidence>
<gene>
    <name evidence="8" type="ORF">MPIPNATIZW_LOCUS13150</name>
</gene>
<dbReference type="InterPro" id="IPR016024">
    <property type="entry name" value="ARM-type_fold"/>
</dbReference>
<feature type="compositionally biased region" description="Acidic residues" evidence="5">
    <location>
        <begin position="484"/>
        <end position="493"/>
    </location>
</feature>
<dbReference type="InterPro" id="IPR051970">
    <property type="entry name" value="TEL2_Regulation"/>
</dbReference>
<evidence type="ECO:0000313" key="9">
    <source>
        <dbReference type="Proteomes" id="UP001314169"/>
    </source>
</evidence>
<name>A0ABP0A2W8_PIPNA</name>
<evidence type="ECO:0000256" key="1">
    <source>
        <dbReference type="ARBA" id="ARBA00004496"/>
    </source>
</evidence>
<feature type="domain" description="TELO2 ARM repeat" evidence="7">
    <location>
        <begin position="325"/>
        <end position="422"/>
    </location>
</feature>
<feature type="region of interest" description="Disordered" evidence="5">
    <location>
        <begin position="442"/>
        <end position="500"/>
    </location>
</feature>
<dbReference type="Gene3D" id="1.25.40.720">
    <property type="entry name" value="Telomere length regulation protein 2, C-terminal domain"/>
    <property type="match status" value="2"/>
</dbReference>
<keyword evidence="9" id="KW-1185">Reference proteome</keyword>